<name>A0A177EGQ8_9MICR</name>
<sequence length="586" mass="66285">MHLYYHKNLFSTLKNHYIIWLVAMPYIAQCAQESVPKSYPDHIVSPYTKQTIKFFDKSKLERWTPVLDTVNINGEEHILKKQPNTKQINLNKYTIGSVPEGLVQEIEFDVLRIVSWSKKTPKRIDPALLEKIFAVLGGIHAETLELFRLDISDSGSGVNIVKSLSRLIRSNPLKAENTTPAAEPILTVPIIIKTFRIIDCPEKLIRRLQKQMDLSQSHISLKIDSKLELDSLELLDGFNAAGVEALVCYYFLRLDSLDCRLFREGPLPDELIIKSPNSLNTKISEQIAQKMVDKHWKKITMYVRTWEELMKPTGPPMQITLDKLTLFVPSCGDIADLQNGTFPSLGDNLTTVNTLTFFVYNESHPVTVPVLVRTLVWISTYFRGMEVLMVGSENLTLDLKAFILSSQFEITTNPALTSIRVDVFECLASLKKKEAILGFSPEAWALYREGKLANELTQSQTDLSQLSAEQQKMVMSSEPALDKSEPACNICRETYDELRDSSPKATIYILDQLLHRDCTSCLKWLAKTGEKYGYINCPGSCGGKITLPMVKHEIQQNAQGGFEVTFGSTSPRFWSLPNDQIEPLLN</sequence>
<dbReference type="AlphaFoldDB" id="A0A177EGQ8"/>
<dbReference type="Proteomes" id="UP000185944">
    <property type="component" value="Unassembled WGS sequence"/>
</dbReference>
<evidence type="ECO:0000313" key="1">
    <source>
        <dbReference type="EMBL" id="OAG31154.1"/>
    </source>
</evidence>
<dbReference type="RefSeq" id="XP_067544875.1">
    <property type="nucleotide sequence ID" value="XM_067688985.1"/>
</dbReference>
<gene>
    <name evidence="1" type="ORF">NEDG_01567</name>
</gene>
<keyword evidence="2" id="KW-1185">Reference proteome</keyword>
<evidence type="ECO:0000313" key="2">
    <source>
        <dbReference type="Proteomes" id="UP000185944"/>
    </source>
</evidence>
<proteinExistence type="predicted"/>
<dbReference type="VEuPathDB" id="MicrosporidiaDB:NEDG_01567"/>
<dbReference type="GeneID" id="93647917"/>
<comment type="caution">
    <text evidence="1">The sequence shown here is derived from an EMBL/GenBank/DDBJ whole genome shotgun (WGS) entry which is preliminary data.</text>
</comment>
<accession>A0A177EGQ8</accession>
<reference evidence="1 2" key="1">
    <citation type="submission" date="2016-02" db="EMBL/GenBank/DDBJ databases">
        <title>Discovery of a natural microsporidian pathogen with a broad tissue tropism in Caenorhabditis elegans.</title>
        <authorList>
            <person name="Luallen R.J."/>
            <person name="Reinke A.W."/>
            <person name="Tong L."/>
            <person name="Botts M.R."/>
            <person name="Felix M.-A."/>
            <person name="Troemel E.R."/>
        </authorList>
    </citation>
    <scope>NUCLEOTIDE SEQUENCE [LARGE SCALE GENOMIC DNA]</scope>
    <source>
        <strain evidence="1 2">JUm2807</strain>
    </source>
</reference>
<protein>
    <submittedName>
        <fullName evidence="1">Uncharacterized protein</fullName>
    </submittedName>
</protein>
<organism evidence="1 2">
    <name type="scientific">Nematocida displodere</name>
    <dbReference type="NCBI Taxonomy" id="1805483"/>
    <lineage>
        <taxon>Eukaryota</taxon>
        <taxon>Fungi</taxon>
        <taxon>Fungi incertae sedis</taxon>
        <taxon>Microsporidia</taxon>
        <taxon>Nematocida</taxon>
    </lineage>
</organism>
<dbReference type="EMBL" id="LTDL01000021">
    <property type="protein sequence ID" value="OAG31154.1"/>
    <property type="molecule type" value="Genomic_DNA"/>
</dbReference>